<evidence type="ECO:0000256" key="5">
    <source>
        <dbReference type="SAM" id="Phobius"/>
    </source>
</evidence>
<dbReference type="GO" id="GO:0005802">
    <property type="term" value="C:trans-Golgi network"/>
    <property type="evidence" value="ECO:0007669"/>
    <property type="project" value="TreeGrafter"/>
</dbReference>
<dbReference type="GO" id="GO:0005829">
    <property type="term" value="C:cytosol"/>
    <property type="evidence" value="ECO:0007669"/>
    <property type="project" value="GOC"/>
</dbReference>
<feature type="transmembrane region" description="Helical" evidence="5">
    <location>
        <begin position="163"/>
        <end position="183"/>
    </location>
</feature>
<organism evidence="6 7">
    <name type="scientific">Cladophialophora immunda</name>
    <dbReference type="NCBI Taxonomy" id="569365"/>
    <lineage>
        <taxon>Eukaryota</taxon>
        <taxon>Fungi</taxon>
        <taxon>Dikarya</taxon>
        <taxon>Ascomycota</taxon>
        <taxon>Pezizomycotina</taxon>
        <taxon>Eurotiomycetes</taxon>
        <taxon>Chaetothyriomycetidae</taxon>
        <taxon>Chaetothyriales</taxon>
        <taxon>Herpotrichiellaceae</taxon>
        <taxon>Cladophialophora</taxon>
    </lineage>
</organism>
<gene>
    <name evidence="6" type="ORF">PV07_04908</name>
</gene>
<feature type="transmembrane region" description="Helical" evidence="5">
    <location>
        <begin position="21"/>
        <end position="42"/>
    </location>
</feature>
<dbReference type="Pfam" id="PF04193">
    <property type="entry name" value="PQ-loop"/>
    <property type="match status" value="2"/>
</dbReference>
<evidence type="ECO:0000256" key="4">
    <source>
        <dbReference type="ARBA" id="ARBA00023136"/>
    </source>
</evidence>
<name>A0A0D2CZU9_9EURO</name>
<feature type="transmembrane region" description="Helical" evidence="5">
    <location>
        <begin position="189"/>
        <end position="207"/>
    </location>
</feature>
<dbReference type="GeneID" id="27344102"/>
<dbReference type="AlphaFoldDB" id="A0A0D2CZU9"/>
<dbReference type="GO" id="GO:0016020">
    <property type="term" value="C:membrane"/>
    <property type="evidence" value="ECO:0007669"/>
    <property type="project" value="UniProtKB-SubCell"/>
</dbReference>
<feature type="transmembrane region" description="Helical" evidence="5">
    <location>
        <begin position="89"/>
        <end position="108"/>
    </location>
</feature>
<dbReference type="VEuPathDB" id="FungiDB:PV07_04908"/>
<accession>A0A0D2CZU9</accession>
<feature type="transmembrane region" description="Helical" evidence="5">
    <location>
        <begin position="63"/>
        <end position="83"/>
    </location>
</feature>
<dbReference type="Gene3D" id="1.20.1280.290">
    <property type="match status" value="2"/>
</dbReference>
<reference evidence="6 7" key="1">
    <citation type="submission" date="2015-01" db="EMBL/GenBank/DDBJ databases">
        <title>The Genome Sequence of Cladophialophora immunda CBS83496.</title>
        <authorList>
            <consortium name="The Broad Institute Genomics Platform"/>
            <person name="Cuomo C."/>
            <person name="de Hoog S."/>
            <person name="Gorbushina A."/>
            <person name="Stielow B."/>
            <person name="Teixiera M."/>
            <person name="Abouelleil A."/>
            <person name="Chapman S.B."/>
            <person name="Priest M."/>
            <person name="Young S.K."/>
            <person name="Wortman J."/>
            <person name="Nusbaum C."/>
            <person name="Birren B."/>
        </authorList>
    </citation>
    <scope>NUCLEOTIDE SEQUENCE [LARGE SCALE GENOMIC DNA]</scope>
    <source>
        <strain evidence="6 7">CBS 83496</strain>
    </source>
</reference>
<evidence type="ECO:0000256" key="3">
    <source>
        <dbReference type="ARBA" id="ARBA00022989"/>
    </source>
</evidence>
<evidence type="ECO:0008006" key="8">
    <source>
        <dbReference type="Google" id="ProtNLM"/>
    </source>
</evidence>
<dbReference type="SMART" id="SM00679">
    <property type="entry name" value="CTNS"/>
    <property type="match status" value="2"/>
</dbReference>
<dbReference type="Proteomes" id="UP000054466">
    <property type="component" value="Unassembled WGS sequence"/>
</dbReference>
<proteinExistence type="predicted"/>
<dbReference type="GO" id="GO:0005768">
    <property type="term" value="C:endosome"/>
    <property type="evidence" value="ECO:0007669"/>
    <property type="project" value="TreeGrafter"/>
</dbReference>
<keyword evidence="4 5" id="KW-0472">Membrane</keyword>
<dbReference type="InterPro" id="IPR052241">
    <property type="entry name" value="SLC66/Scramblase_ANY1"/>
</dbReference>
<evidence type="ECO:0000256" key="2">
    <source>
        <dbReference type="ARBA" id="ARBA00022692"/>
    </source>
</evidence>
<dbReference type="FunFam" id="1.20.1280.290:FF:000005">
    <property type="entry name" value="PQ-loop repeat-containing protein 1"/>
    <property type="match status" value="1"/>
</dbReference>
<protein>
    <recommendedName>
        <fullName evidence="8">PQ loop repeat protein</fullName>
    </recommendedName>
</protein>
<dbReference type="GO" id="GO:0045332">
    <property type="term" value="P:phospholipid translocation"/>
    <property type="evidence" value="ECO:0007669"/>
    <property type="project" value="TreeGrafter"/>
</dbReference>
<dbReference type="STRING" id="569365.A0A0D2CZU9"/>
<keyword evidence="2 5" id="KW-0812">Transmembrane</keyword>
<evidence type="ECO:0000256" key="1">
    <source>
        <dbReference type="ARBA" id="ARBA00004141"/>
    </source>
</evidence>
<evidence type="ECO:0000313" key="7">
    <source>
        <dbReference type="Proteomes" id="UP000054466"/>
    </source>
</evidence>
<dbReference type="PANTHER" id="PTHR14856">
    <property type="entry name" value="PQ-LOOP REPEAT-CONTAINING PROTEIN 1-LIKE PROTEIN"/>
    <property type="match status" value="1"/>
</dbReference>
<evidence type="ECO:0000313" key="6">
    <source>
        <dbReference type="EMBL" id="KIW29064.1"/>
    </source>
</evidence>
<comment type="subcellular location">
    <subcellularLocation>
        <location evidence="1">Membrane</location>
        <topology evidence="1">Multi-pass membrane protein</topology>
    </subcellularLocation>
</comment>
<sequence length="301" mass="33865">MGVAVEGHPVSLPAWLDIDKMWGLVQLLVDYLAPIFLVLSPITSYADQIASIHRKKSCDGFSLDIPLIMLVASILKVFYWFGAYYDKSLLIQASLMIVVQLILLKVALDNRAPSGGSEKGGVQHTPFQGYTHNSPGHKGMLWDFLMEGRRPFGFWQWNATKPYFVFLLYFTTTLLFVHIFLPFLSRTPFYITFLGYVGLAIEAILPLPQILKNHRARSCRGFRLSVIINWLAGDAMKMSYFFLSKEYVPWPFRLCGIFQACCDVYLGLQFWMYGQGPAGMKEEVPMANVGAGSMGNAGFPG</sequence>
<dbReference type="RefSeq" id="XP_016249280.1">
    <property type="nucleotide sequence ID" value="XM_016391761.1"/>
</dbReference>
<dbReference type="OrthoDB" id="292213at2759"/>
<keyword evidence="3 5" id="KW-1133">Transmembrane helix</keyword>
<dbReference type="InterPro" id="IPR006603">
    <property type="entry name" value="PQ-loop_rpt"/>
</dbReference>
<keyword evidence="7" id="KW-1185">Reference proteome</keyword>
<dbReference type="PANTHER" id="PTHR14856:SF9">
    <property type="entry name" value="PQ-LOOP REPEAT-CONTAINING PROTEIN 1"/>
    <property type="match status" value="1"/>
</dbReference>
<dbReference type="GO" id="GO:0042147">
    <property type="term" value="P:retrograde transport, endosome to Golgi"/>
    <property type="evidence" value="ECO:0007669"/>
    <property type="project" value="TreeGrafter"/>
</dbReference>
<dbReference type="EMBL" id="KN847042">
    <property type="protein sequence ID" value="KIW29064.1"/>
    <property type="molecule type" value="Genomic_DNA"/>
</dbReference>